<dbReference type="STRING" id="907348.TresaDRAFT_0264"/>
<protein>
    <submittedName>
        <fullName evidence="1">Uncharacterized protein</fullName>
    </submittedName>
</protein>
<dbReference type="EMBL" id="AGRW01000054">
    <property type="protein sequence ID" value="EIC00791.1"/>
    <property type="molecule type" value="Genomic_DNA"/>
</dbReference>
<gene>
    <name evidence="1" type="ORF">TresaDRAFT_0264</name>
</gene>
<dbReference type="SUPFAM" id="SSF52540">
    <property type="entry name" value="P-loop containing nucleoside triphosphate hydrolases"/>
    <property type="match status" value="1"/>
</dbReference>
<dbReference type="eggNOG" id="COG1100">
    <property type="taxonomic scope" value="Bacteria"/>
</dbReference>
<sequence>MKIIFCGPPHSGKTVLIHNLEANLPTDSFMTMRIHKDGEGNWSNNPDQEQIRAVRRKGDYDEDFINKKCAELKQREEHIVLVDIGGRLLDDKIPIFEVCDSFVVISNDTEKKKQWIEFGEKHGCTCIAAFDSILDGEDCIFNRASPLKGRLSKLERGTDKTKSPVITELADLIIGKSGFFCNAHNDNIHYNTIDFVAIARELGCGWNVGADVMNGFHVNFTPDKAPLLYRKISGFAKEHGFESYEFYNSRSNWATMISALSLVDSGVGDIRLYDVGMNDYVKIRRLNKKADIGSPSVLEYSVLEGEHELFINAKTKKDSITLDDFNSIMIPQIDESKTLYFSGRIPNWLTASIFISYPCREMYLLQPGNGFFCCKSEDKNRLGKQVKNPDGMDISRYLLKISCPKNG</sequence>
<dbReference type="InterPro" id="IPR027417">
    <property type="entry name" value="P-loop_NTPase"/>
</dbReference>
<organism evidence="1 2">
    <name type="scientific">Treponema saccharophilum DSM 2985</name>
    <dbReference type="NCBI Taxonomy" id="907348"/>
    <lineage>
        <taxon>Bacteria</taxon>
        <taxon>Pseudomonadati</taxon>
        <taxon>Spirochaetota</taxon>
        <taxon>Spirochaetia</taxon>
        <taxon>Spirochaetales</taxon>
        <taxon>Treponemataceae</taxon>
        <taxon>Treponema</taxon>
    </lineage>
</organism>
<dbReference type="OrthoDB" id="147271at2"/>
<dbReference type="PATRIC" id="fig|907348.3.peg.2857"/>
<dbReference type="Proteomes" id="UP000003571">
    <property type="component" value="Unassembled WGS sequence"/>
</dbReference>
<keyword evidence="2" id="KW-1185">Reference proteome</keyword>
<reference evidence="1 2" key="1">
    <citation type="submission" date="2011-09" db="EMBL/GenBank/DDBJ databases">
        <title>The draft genome of Treponema saccharophilum DSM 2985.</title>
        <authorList>
            <consortium name="US DOE Joint Genome Institute (JGI-PGF)"/>
            <person name="Lucas S."/>
            <person name="Copeland A."/>
            <person name="Lapidus A."/>
            <person name="Glavina del Rio T."/>
            <person name="Dalin E."/>
            <person name="Tice H."/>
            <person name="Bruce D."/>
            <person name="Goodwin L."/>
            <person name="Pitluck S."/>
            <person name="Peters L."/>
            <person name="Kyrpides N."/>
            <person name="Mavromatis K."/>
            <person name="Ivanova N."/>
            <person name="Markowitz V."/>
            <person name="Cheng J.-F."/>
            <person name="Hugenholtz P."/>
            <person name="Woyke T."/>
            <person name="Wu D."/>
            <person name="Gronow S."/>
            <person name="Wellnitz S."/>
            <person name="Brambilla E."/>
            <person name="Klenk H.-P."/>
            <person name="Eisen J.A."/>
        </authorList>
    </citation>
    <scope>NUCLEOTIDE SEQUENCE [LARGE SCALE GENOMIC DNA]</scope>
    <source>
        <strain evidence="1 2">DSM 2985</strain>
    </source>
</reference>
<dbReference type="RefSeq" id="WP_002706497.1">
    <property type="nucleotide sequence ID" value="NZ_AGRW01000054.1"/>
</dbReference>
<proteinExistence type="predicted"/>
<comment type="caution">
    <text evidence="1">The sequence shown here is derived from an EMBL/GenBank/DDBJ whole genome shotgun (WGS) entry which is preliminary data.</text>
</comment>
<dbReference type="AlphaFoldDB" id="H7EPF8"/>
<evidence type="ECO:0000313" key="2">
    <source>
        <dbReference type="Proteomes" id="UP000003571"/>
    </source>
</evidence>
<evidence type="ECO:0000313" key="1">
    <source>
        <dbReference type="EMBL" id="EIC00791.1"/>
    </source>
</evidence>
<name>H7EPF8_9SPIR</name>
<accession>H7EPF8</accession>